<comment type="pathway">
    <text evidence="1">Cofactor biosynthesis; adenosylcobalamin biosynthesis.</text>
</comment>
<evidence type="ECO:0000256" key="7">
    <source>
        <dbReference type="PIRNR" id="PIRNR036427"/>
    </source>
</evidence>
<proteinExistence type="inferred from homology"/>
<evidence type="ECO:0000256" key="2">
    <source>
        <dbReference type="ARBA" id="ARBA00005879"/>
    </source>
</evidence>
<evidence type="ECO:0000256" key="1">
    <source>
        <dbReference type="ARBA" id="ARBA00004953"/>
    </source>
</evidence>
<dbReference type="SUPFAM" id="SSF53790">
    <property type="entry name" value="Tetrapyrrole methylase"/>
    <property type="match status" value="1"/>
</dbReference>
<evidence type="ECO:0000259" key="8">
    <source>
        <dbReference type="Pfam" id="PF00590"/>
    </source>
</evidence>
<dbReference type="InterPro" id="IPR006364">
    <property type="entry name" value="CobI/CbiL/CobIJ_dom"/>
</dbReference>
<evidence type="ECO:0000313" key="9">
    <source>
        <dbReference type="EMBL" id="SON53062.1"/>
    </source>
</evidence>
<dbReference type="InterPro" id="IPR014777">
    <property type="entry name" value="4pyrrole_Mease_sub1"/>
</dbReference>
<dbReference type="OrthoDB" id="9804789at2"/>
<dbReference type="AlphaFoldDB" id="A0A2N8ZMG4"/>
<protein>
    <submittedName>
        <fullName evidence="9">Precorrin-2 C-20 methlytransferase</fullName>
    </submittedName>
</protein>
<keyword evidence="4" id="KW-0489">Methyltransferase</keyword>
<keyword evidence="3" id="KW-0169">Cobalamin biosynthesis</keyword>
<sequence length="275" mass="30319">MTLGTMYAIGVGTGDSELLTLKAHRLLSEVDVVAFPEKDLGSNHSFAKQIVAGVLEESDMQGQICYLHFPMTRDPSINMPAWRKAAETLAEYLKQGKSVAFATEGDPSVYSTWAYLQEELAELLPALKSEIIPGITSITAIPSQTQIPLADGQERFCVVPATWGIECLERLSKEFDTIMLIKAGRVIPKLIEQLTKLDLLECATYVSHATTDKQEIYCNLSDVPEENRYFSMVQISIRSRRGVLRGTSEAQKCKALDSAIEPVSERNGVSKDEAA</sequence>
<evidence type="ECO:0000256" key="5">
    <source>
        <dbReference type="ARBA" id="ARBA00022679"/>
    </source>
</evidence>
<comment type="similarity">
    <text evidence="2 7">Belongs to the precorrin methyltransferase family.</text>
</comment>
<dbReference type="RefSeq" id="WP_102525149.1">
    <property type="nucleotide sequence ID" value="NZ_LT960612.1"/>
</dbReference>
<evidence type="ECO:0000256" key="6">
    <source>
        <dbReference type="ARBA" id="ARBA00022691"/>
    </source>
</evidence>
<accession>A0A2N8ZMG4</accession>
<evidence type="ECO:0000256" key="4">
    <source>
        <dbReference type="ARBA" id="ARBA00022603"/>
    </source>
</evidence>
<dbReference type="KEGG" id="vta:B1451"/>
<reference evidence="9 10" key="1">
    <citation type="submission" date="2017-10" db="EMBL/GenBank/DDBJ databases">
        <authorList>
            <person name="Banno H."/>
            <person name="Chua N.-H."/>
        </authorList>
    </citation>
    <scope>NUCLEOTIDE SEQUENCE [LARGE SCALE GENOMIC DNA]</scope>
    <source>
        <strain evidence="9">Vibrio tapetis CECT4600</strain>
    </source>
</reference>
<dbReference type="InterPro" id="IPR035996">
    <property type="entry name" value="4pyrrol_Methylase_sf"/>
</dbReference>
<keyword evidence="10" id="KW-1185">Reference proteome</keyword>
<dbReference type="InterPro" id="IPR000878">
    <property type="entry name" value="4pyrrol_Mease"/>
</dbReference>
<dbReference type="Pfam" id="PF00590">
    <property type="entry name" value="TP_methylase"/>
    <property type="match status" value="1"/>
</dbReference>
<dbReference type="GO" id="GO:0030788">
    <property type="term" value="F:precorrin-2 C20-methyltransferase activity"/>
    <property type="evidence" value="ECO:0007669"/>
    <property type="project" value="InterPro"/>
</dbReference>
<dbReference type="PANTHER" id="PTHR43467">
    <property type="entry name" value="COBALT-PRECORRIN-2 C(20)-METHYLTRANSFERASE"/>
    <property type="match status" value="1"/>
</dbReference>
<evidence type="ECO:0000256" key="3">
    <source>
        <dbReference type="ARBA" id="ARBA00022573"/>
    </source>
</evidence>
<dbReference type="PANTHER" id="PTHR43467:SF2">
    <property type="entry name" value="COBALT-PRECORRIN-2 C(20)-METHYLTRANSFERASE"/>
    <property type="match status" value="1"/>
</dbReference>
<dbReference type="CDD" id="cd11645">
    <property type="entry name" value="Precorrin_2_C20_MT"/>
    <property type="match status" value="1"/>
</dbReference>
<dbReference type="GO" id="GO:0032259">
    <property type="term" value="P:methylation"/>
    <property type="evidence" value="ECO:0007669"/>
    <property type="project" value="UniProtKB-KW"/>
</dbReference>
<dbReference type="Gene3D" id="3.30.950.10">
    <property type="entry name" value="Methyltransferase, Cobalt-precorrin-4 Transmethylase, Domain 2"/>
    <property type="match status" value="1"/>
</dbReference>
<dbReference type="GO" id="GO:0009236">
    <property type="term" value="P:cobalamin biosynthetic process"/>
    <property type="evidence" value="ECO:0007669"/>
    <property type="project" value="UniProtKB-UniRule"/>
</dbReference>
<dbReference type="Gene3D" id="3.40.1010.10">
    <property type="entry name" value="Cobalt-precorrin-4 Transmethylase, Domain 1"/>
    <property type="match status" value="1"/>
</dbReference>
<dbReference type="UniPathway" id="UPA00148"/>
<dbReference type="EMBL" id="LT960612">
    <property type="protein sequence ID" value="SON53062.1"/>
    <property type="molecule type" value="Genomic_DNA"/>
</dbReference>
<feature type="domain" description="Tetrapyrrole methylase" evidence="8">
    <location>
        <begin position="6"/>
        <end position="223"/>
    </location>
</feature>
<gene>
    <name evidence="9" type="ORF">VTAP4600_B1451</name>
</gene>
<dbReference type="NCBIfam" id="TIGR01467">
    <property type="entry name" value="cobI_cbiL"/>
    <property type="match status" value="1"/>
</dbReference>
<organism evidence="9 10">
    <name type="scientific">Vibrio tapetis subsp. tapetis</name>
    <dbReference type="NCBI Taxonomy" id="1671868"/>
    <lineage>
        <taxon>Bacteria</taxon>
        <taxon>Pseudomonadati</taxon>
        <taxon>Pseudomonadota</taxon>
        <taxon>Gammaproteobacteria</taxon>
        <taxon>Vibrionales</taxon>
        <taxon>Vibrionaceae</taxon>
        <taxon>Vibrio</taxon>
    </lineage>
</organism>
<keyword evidence="6" id="KW-0949">S-adenosyl-L-methionine</keyword>
<evidence type="ECO:0000313" key="10">
    <source>
        <dbReference type="Proteomes" id="UP000235828"/>
    </source>
</evidence>
<dbReference type="InterPro" id="IPR014776">
    <property type="entry name" value="4pyrrole_Mease_sub2"/>
</dbReference>
<dbReference type="InterPro" id="IPR012382">
    <property type="entry name" value="CobI/CbiL"/>
</dbReference>
<dbReference type="PIRSF" id="PIRSF036427">
    <property type="entry name" value="Precrrn-2_mtase"/>
    <property type="match status" value="1"/>
</dbReference>
<keyword evidence="5 9" id="KW-0808">Transferase</keyword>
<dbReference type="Proteomes" id="UP000235828">
    <property type="component" value="Chromosome B"/>
</dbReference>
<name>A0A2N8ZMG4_9VIBR</name>